<dbReference type="CDD" id="cd15137">
    <property type="entry name" value="7tmA_Relaxin_R"/>
    <property type="match status" value="1"/>
</dbReference>
<dbReference type="Pfam" id="PF00001">
    <property type="entry name" value="7tm_1"/>
    <property type="match status" value="1"/>
</dbReference>
<dbReference type="InterPro" id="IPR017452">
    <property type="entry name" value="GPCR_Rhodpsn_7TM"/>
</dbReference>
<dbReference type="Pfam" id="PF13855">
    <property type="entry name" value="LRR_8"/>
    <property type="match status" value="1"/>
</dbReference>
<dbReference type="PANTHER" id="PTHR24372:SF77">
    <property type="entry name" value="G-PROTEIN COUPLED RECEPTORS FAMILY 1 PROFILE DOMAIN-CONTAINING PROTEIN"/>
    <property type="match status" value="1"/>
</dbReference>
<comment type="caution">
    <text evidence="17">The sequence shown here is derived from an EMBL/GenBank/DDBJ whole genome shotgun (WGS) entry which is preliminary data.</text>
</comment>
<feature type="disulfide bond" evidence="14">
    <location>
        <begin position="51"/>
        <end position="69"/>
    </location>
</feature>
<keyword evidence="4 15" id="KW-0812">Transmembrane</keyword>
<evidence type="ECO:0000256" key="4">
    <source>
        <dbReference type="ARBA" id="ARBA00022692"/>
    </source>
</evidence>
<keyword evidence="13" id="KW-0807">Transducer</keyword>
<evidence type="ECO:0000256" key="15">
    <source>
        <dbReference type="SAM" id="Phobius"/>
    </source>
</evidence>
<dbReference type="InterPro" id="IPR001611">
    <property type="entry name" value="Leu-rich_rpt"/>
</dbReference>
<dbReference type="FunFam" id="4.10.400.10:FF:000034">
    <property type="entry name" value="Low-density lipoprotein receptor-related protein 2"/>
    <property type="match status" value="1"/>
</dbReference>
<dbReference type="SMART" id="SM00369">
    <property type="entry name" value="LRR_TYP"/>
    <property type="match status" value="6"/>
</dbReference>
<feature type="disulfide bond" evidence="14">
    <location>
        <begin position="298"/>
        <end position="313"/>
    </location>
</feature>
<keyword evidence="10 14" id="KW-1015">Disulfide bond</keyword>
<evidence type="ECO:0000256" key="8">
    <source>
        <dbReference type="ARBA" id="ARBA00023040"/>
    </source>
</evidence>
<feature type="disulfide bond" evidence="14">
    <location>
        <begin position="369"/>
        <end position="387"/>
    </location>
</feature>
<evidence type="ECO:0000256" key="13">
    <source>
        <dbReference type="ARBA" id="ARBA00023224"/>
    </source>
</evidence>
<feature type="transmembrane region" description="Helical" evidence="15">
    <location>
        <begin position="820"/>
        <end position="845"/>
    </location>
</feature>
<dbReference type="Gene3D" id="4.10.400.10">
    <property type="entry name" value="Low-density Lipoprotein Receptor"/>
    <property type="match status" value="8"/>
</dbReference>
<dbReference type="PROSITE" id="PS51450">
    <property type="entry name" value="LRR"/>
    <property type="match status" value="5"/>
</dbReference>
<dbReference type="Pfam" id="PF00057">
    <property type="entry name" value="Ldl_recept_a"/>
    <property type="match status" value="5"/>
</dbReference>
<keyword evidence="11" id="KW-0675">Receptor</keyword>
<feature type="disulfide bond" evidence="14">
    <location>
        <begin position="247"/>
        <end position="265"/>
    </location>
</feature>
<dbReference type="SUPFAM" id="SSF52058">
    <property type="entry name" value="L domain-like"/>
    <property type="match status" value="1"/>
</dbReference>
<dbReference type="Proteomes" id="UP001497497">
    <property type="component" value="Unassembled WGS sequence"/>
</dbReference>
<evidence type="ECO:0000256" key="5">
    <source>
        <dbReference type="ARBA" id="ARBA00022729"/>
    </source>
</evidence>
<reference evidence="17 18" key="1">
    <citation type="submission" date="2024-04" db="EMBL/GenBank/DDBJ databases">
        <authorList>
            <consortium name="Genoscope - CEA"/>
            <person name="William W."/>
        </authorList>
    </citation>
    <scope>NUCLEOTIDE SEQUENCE [LARGE SCALE GENOMIC DNA]</scope>
</reference>
<dbReference type="InterPro" id="IPR023415">
    <property type="entry name" value="LDLR_class-A_CS"/>
</dbReference>
<dbReference type="EMBL" id="CAXITT010000063">
    <property type="protein sequence ID" value="CAL1530162.1"/>
    <property type="molecule type" value="Genomic_DNA"/>
</dbReference>
<feature type="transmembrane region" description="Helical" evidence="15">
    <location>
        <begin position="897"/>
        <end position="919"/>
    </location>
</feature>
<evidence type="ECO:0000259" key="16">
    <source>
        <dbReference type="PROSITE" id="PS50262"/>
    </source>
</evidence>
<keyword evidence="5" id="KW-0732">Signal</keyword>
<dbReference type="GO" id="GO:0008528">
    <property type="term" value="F:G protein-coupled peptide receptor activity"/>
    <property type="evidence" value="ECO:0007669"/>
    <property type="project" value="TreeGrafter"/>
</dbReference>
<feature type="non-terminal residue" evidence="17">
    <location>
        <position position="1"/>
    </location>
</feature>
<feature type="transmembrane region" description="Helical" evidence="15">
    <location>
        <begin position="736"/>
        <end position="756"/>
    </location>
</feature>
<feature type="disulfide bond" evidence="14">
    <location>
        <begin position="12"/>
        <end position="30"/>
    </location>
</feature>
<feature type="disulfide bond" evidence="14">
    <location>
        <begin position="216"/>
        <end position="231"/>
    </location>
</feature>
<evidence type="ECO:0000256" key="3">
    <source>
        <dbReference type="ARBA" id="ARBA00022614"/>
    </source>
</evidence>
<evidence type="ECO:0000256" key="10">
    <source>
        <dbReference type="ARBA" id="ARBA00023157"/>
    </source>
</evidence>
<keyword evidence="7 15" id="KW-1133">Transmembrane helix</keyword>
<gene>
    <name evidence="17" type="ORF">GSLYS_00004295001</name>
</gene>
<keyword evidence="12" id="KW-0325">Glycoprotein</keyword>
<feature type="disulfide bond" evidence="14">
    <location>
        <begin position="318"/>
        <end position="330"/>
    </location>
</feature>
<evidence type="ECO:0000256" key="7">
    <source>
        <dbReference type="ARBA" id="ARBA00022989"/>
    </source>
</evidence>
<dbReference type="Gene3D" id="3.80.10.10">
    <property type="entry name" value="Ribonuclease Inhibitor"/>
    <property type="match status" value="2"/>
</dbReference>
<feature type="transmembrane region" description="Helical" evidence="15">
    <location>
        <begin position="768"/>
        <end position="786"/>
    </location>
</feature>
<feature type="domain" description="G-protein coupled receptors family 1 profile" evidence="16">
    <location>
        <begin position="660"/>
        <end position="917"/>
    </location>
</feature>
<dbReference type="PANTHER" id="PTHR24372">
    <property type="entry name" value="GLYCOPROTEIN HORMONE RECEPTOR"/>
    <property type="match status" value="1"/>
</dbReference>
<keyword evidence="3" id="KW-0433">Leucine-rich repeat</keyword>
<accession>A0AAV2HAC5</accession>
<dbReference type="PROSITE" id="PS01209">
    <property type="entry name" value="LDLRA_1"/>
    <property type="match status" value="4"/>
</dbReference>
<dbReference type="FunFam" id="1.20.1070.10:FF:000333">
    <property type="entry name" value="Relaxin receptor 1"/>
    <property type="match status" value="1"/>
</dbReference>
<dbReference type="Gene3D" id="1.20.1070.10">
    <property type="entry name" value="Rhodopsin 7-helix transmembrane proteins"/>
    <property type="match status" value="1"/>
</dbReference>
<evidence type="ECO:0000256" key="1">
    <source>
        <dbReference type="ARBA" id="ARBA00004651"/>
    </source>
</evidence>
<feature type="disulfide bond" evidence="14">
    <location>
        <begin position="362"/>
        <end position="374"/>
    </location>
</feature>
<evidence type="ECO:0000256" key="9">
    <source>
        <dbReference type="ARBA" id="ARBA00023136"/>
    </source>
</evidence>
<feature type="non-terminal residue" evidence="17">
    <location>
        <position position="958"/>
    </location>
</feature>
<keyword evidence="8" id="KW-0297">G-protein coupled receptor</keyword>
<feature type="disulfide bond" evidence="14">
    <location>
        <begin position="24"/>
        <end position="39"/>
    </location>
</feature>
<evidence type="ECO:0000256" key="2">
    <source>
        <dbReference type="ARBA" id="ARBA00022475"/>
    </source>
</evidence>
<evidence type="ECO:0000256" key="6">
    <source>
        <dbReference type="ARBA" id="ARBA00022737"/>
    </source>
</evidence>
<dbReference type="SUPFAM" id="SSF57424">
    <property type="entry name" value="LDL receptor-like module"/>
    <property type="match status" value="6"/>
</dbReference>
<evidence type="ECO:0000256" key="14">
    <source>
        <dbReference type="PROSITE-ProRule" id="PRU00124"/>
    </source>
</evidence>
<feature type="disulfide bond" evidence="14">
    <location>
        <begin position="259"/>
        <end position="274"/>
    </location>
</feature>
<feature type="transmembrane region" description="Helical" evidence="15">
    <location>
        <begin position="644"/>
        <end position="667"/>
    </location>
</feature>
<dbReference type="PROSITE" id="PS50068">
    <property type="entry name" value="LDLRA_2"/>
    <property type="match status" value="8"/>
</dbReference>
<dbReference type="AlphaFoldDB" id="A0AAV2HAC5"/>
<dbReference type="GO" id="GO:0005886">
    <property type="term" value="C:plasma membrane"/>
    <property type="evidence" value="ECO:0007669"/>
    <property type="project" value="UniProtKB-SubCell"/>
</dbReference>
<feature type="transmembrane region" description="Helical" evidence="15">
    <location>
        <begin position="866"/>
        <end position="891"/>
    </location>
</feature>
<dbReference type="CDD" id="cd00112">
    <property type="entry name" value="LDLa"/>
    <property type="match status" value="7"/>
</dbReference>
<comment type="subcellular location">
    <subcellularLocation>
        <location evidence="1">Cell membrane</location>
        <topology evidence="1">Multi-pass membrane protein</topology>
    </subcellularLocation>
</comment>
<evidence type="ECO:0000256" key="12">
    <source>
        <dbReference type="ARBA" id="ARBA00023180"/>
    </source>
</evidence>
<feature type="transmembrane region" description="Helical" evidence="15">
    <location>
        <begin position="679"/>
        <end position="702"/>
    </location>
</feature>
<dbReference type="PROSITE" id="PS50262">
    <property type="entry name" value="G_PROTEIN_RECEP_F1_2"/>
    <property type="match status" value="1"/>
</dbReference>
<dbReference type="InterPro" id="IPR003591">
    <property type="entry name" value="Leu-rich_rpt_typical-subtyp"/>
</dbReference>
<protein>
    <recommendedName>
        <fullName evidence="16">G-protein coupled receptors family 1 profile domain-containing protein</fullName>
    </recommendedName>
</protein>
<dbReference type="InterPro" id="IPR000276">
    <property type="entry name" value="GPCR_Rhodpsn"/>
</dbReference>
<feature type="disulfide bond" evidence="14">
    <location>
        <begin position="240"/>
        <end position="252"/>
    </location>
</feature>
<keyword evidence="6" id="KW-0677">Repeat</keyword>
<feature type="disulfide bond" evidence="14">
    <location>
        <begin position="204"/>
        <end position="222"/>
    </location>
</feature>
<comment type="caution">
    <text evidence="14">Lacks conserved residue(s) required for the propagation of feature annotation.</text>
</comment>
<dbReference type="InterPro" id="IPR002172">
    <property type="entry name" value="LDrepeatLR_classA_rpt"/>
</dbReference>
<feature type="disulfide bond" evidence="14">
    <location>
        <begin position="279"/>
        <end position="291"/>
    </location>
</feature>
<feature type="disulfide bond" evidence="14">
    <location>
        <begin position="286"/>
        <end position="304"/>
    </location>
</feature>
<feature type="disulfide bond" evidence="14">
    <location>
        <begin position="5"/>
        <end position="17"/>
    </location>
</feature>
<dbReference type="SMART" id="SM01381">
    <property type="entry name" value="7TM_GPCR_Srsx"/>
    <property type="match status" value="1"/>
</dbReference>
<organism evidence="17 18">
    <name type="scientific">Lymnaea stagnalis</name>
    <name type="common">Great pond snail</name>
    <name type="synonym">Helix stagnalis</name>
    <dbReference type="NCBI Taxonomy" id="6523"/>
    <lineage>
        <taxon>Eukaryota</taxon>
        <taxon>Metazoa</taxon>
        <taxon>Spiralia</taxon>
        <taxon>Lophotrochozoa</taxon>
        <taxon>Mollusca</taxon>
        <taxon>Gastropoda</taxon>
        <taxon>Heterobranchia</taxon>
        <taxon>Euthyneura</taxon>
        <taxon>Panpulmonata</taxon>
        <taxon>Hygrophila</taxon>
        <taxon>Lymnaeoidea</taxon>
        <taxon>Lymnaeidae</taxon>
        <taxon>Lymnaea</taxon>
    </lineage>
</organism>
<dbReference type="InterPro" id="IPR032675">
    <property type="entry name" value="LRR_dom_sf"/>
</dbReference>
<dbReference type="Pfam" id="PF00560">
    <property type="entry name" value="LRR_1"/>
    <property type="match status" value="1"/>
</dbReference>
<evidence type="ECO:0000313" key="18">
    <source>
        <dbReference type="Proteomes" id="UP001497497"/>
    </source>
</evidence>
<dbReference type="PRINTS" id="PR00261">
    <property type="entry name" value="LDLRECEPTOR"/>
</dbReference>
<dbReference type="SMART" id="SM00192">
    <property type="entry name" value="LDLa"/>
    <property type="match status" value="9"/>
</dbReference>
<dbReference type="InterPro" id="IPR036055">
    <property type="entry name" value="LDL_receptor-like_sf"/>
</dbReference>
<keyword evidence="18" id="KW-1185">Reference proteome</keyword>
<dbReference type="GO" id="GO:0007189">
    <property type="term" value="P:adenylate cyclase-activating G protein-coupled receptor signaling pathway"/>
    <property type="evidence" value="ECO:0007669"/>
    <property type="project" value="TreeGrafter"/>
</dbReference>
<sequence>ETFVCPVTHHKCKNHKCIPRDLVCDFTDDCGDNSDELGCVRPVCGFGYFMCANGECTKTTQLCDGVLNCKDGSDEDERNCEKYFKCKSGFYINPSYRCNHWADCKLSHDDEIGCDGVMCLYEHLHRTEWCDVVFLFFLLSDTSHCDLTSHFLCRRSARCIKNKFVCDDVDNCLDSLTGSDEYNCRSKNSTDCSAYGELSKFVTCKDGRCLDKRISCDQKPDCVDGEDETACGTLYVIKSCGPNEFQCELNGCVPESQRCDGTADCLDWSDEKDCLKHVCPVDHVQCGTGHCIPALKRCDHWPDCRDGSDENLCTYRNCTAEEYRCANGECISLQMVCYNGTKGQGRGCRDNSNLLDCTPHVCQGGQFKCTNSYCVDQEQVCDTRRDCIFNFADELNCRYPCPYRNGNCWCLDQAMNCENRSLTSMILHSEHEAIIKLYMRNNMIGQTFNTTSFSDKGKHLDKVTYIDLSNNQITEIPENVFLFMWRLKYLNLVDNMITDIKSKSLAGLKNLTQLYLTGNKVSSIEGGAFLDLSQLTILDLSRQNISSLKPNTFLGLHSLHMLNLSGNRIRQLYDGTFNGLQSLISLDLSGNEMVYVGNRVFYSLPQLRVLITDKFKFCCLAKGVDKCLPEPDEFSSCGHLMANYVLRISIWLLGLVAFFGNMLVIVWRARDMRGRKVHSILITNLAVGDLLMGVYLIIVAVVDAYYRDVYMAHDETWRQSALCQLAGFISTFSSELSVFTLSVITIDRLICIILPLRMTRLSVKNASCTMLFVWVLVFFISVVPLMEIPYFKVSNFYGRSGVCLALHITPERPPGWQFSVAVFLVLNLISFLVIALSYIWMFLVARETRSAGTIETKSDAAMARRMTLIVMTDFACWIPIILLGFVSLAGGHASNDVYAWVAVFVLPLNSAVNPVLYTLSTAPFVGNIRSKVYRFRKSFKSSSSQETKHSYIGEICNN</sequence>
<feature type="disulfide bond" evidence="14">
    <location>
        <begin position="44"/>
        <end position="56"/>
    </location>
</feature>
<keyword evidence="9 15" id="KW-0472">Membrane</keyword>
<proteinExistence type="predicted"/>
<dbReference type="SMART" id="SM00365">
    <property type="entry name" value="LRR_SD22"/>
    <property type="match status" value="3"/>
</dbReference>
<evidence type="ECO:0000313" key="17">
    <source>
        <dbReference type="EMBL" id="CAL1530162.1"/>
    </source>
</evidence>
<keyword evidence="2" id="KW-1003">Cell membrane</keyword>
<evidence type="ECO:0000256" key="11">
    <source>
        <dbReference type="ARBA" id="ARBA00023170"/>
    </source>
</evidence>
<name>A0AAV2HAC5_LYMST</name>
<dbReference type="SUPFAM" id="SSF81321">
    <property type="entry name" value="Family A G protein-coupled receptor-like"/>
    <property type="match status" value="1"/>
</dbReference>
<dbReference type="GO" id="GO:0009755">
    <property type="term" value="P:hormone-mediated signaling pathway"/>
    <property type="evidence" value="ECO:0007669"/>
    <property type="project" value="TreeGrafter"/>
</dbReference>